<sequence>MAFLTQTQSKPSLLNILADKIDGLKKSYAQYRVYTRTVAELAELSNRDLSDLGIGRGQIRAIAHEAAYGA</sequence>
<evidence type="ECO:0000259" key="1">
    <source>
        <dbReference type="Pfam" id="PF06568"/>
    </source>
</evidence>
<protein>
    <recommendedName>
        <fullName evidence="1">YjiS-like domain-containing protein</fullName>
    </recommendedName>
</protein>
<comment type="caution">
    <text evidence="2">The sequence shown here is derived from an EMBL/GenBank/DDBJ whole genome shotgun (WGS) entry which is preliminary data.</text>
</comment>
<gene>
    <name evidence="2" type="ORF">BFP76_02575</name>
</gene>
<dbReference type="RefSeq" id="WP_099592415.1">
    <property type="nucleotide sequence ID" value="NZ_MDGM01000012.1"/>
</dbReference>
<dbReference type="Proteomes" id="UP000231516">
    <property type="component" value="Unassembled WGS sequence"/>
</dbReference>
<feature type="domain" description="YjiS-like" evidence="1">
    <location>
        <begin position="27"/>
        <end position="60"/>
    </location>
</feature>
<dbReference type="InterPro" id="IPR009506">
    <property type="entry name" value="YjiS-like"/>
</dbReference>
<keyword evidence="3" id="KW-1185">Reference proteome</keyword>
<accession>A0A2G5K3M8</accession>
<evidence type="ECO:0000313" key="3">
    <source>
        <dbReference type="Proteomes" id="UP000231516"/>
    </source>
</evidence>
<dbReference type="EMBL" id="MDGM01000012">
    <property type="protein sequence ID" value="PIB24138.1"/>
    <property type="molecule type" value="Genomic_DNA"/>
</dbReference>
<proteinExistence type="predicted"/>
<dbReference type="OrthoDB" id="8244198at2"/>
<reference evidence="2 3" key="1">
    <citation type="submission" date="2016-08" db="EMBL/GenBank/DDBJ databases">
        <title>Draft genome of Amylibacter sp. strain 4G11.</title>
        <authorList>
            <person name="Wong S.-K."/>
            <person name="Hamasaki K."/>
            <person name="Yoshizawa S."/>
        </authorList>
    </citation>
    <scope>NUCLEOTIDE SEQUENCE [LARGE SCALE GENOMIC DNA]</scope>
    <source>
        <strain evidence="2 3">4G11</strain>
    </source>
</reference>
<name>A0A2G5K3M8_9RHOB</name>
<organism evidence="2 3">
    <name type="scientific">Paramylibacter kogurei</name>
    <dbReference type="NCBI Taxonomy" id="1889778"/>
    <lineage>
        <taxon>Bacteria</taxon>
        <taxon>Pseudomonadati</taxon>
        <taxon>Pseudomonadota</taxon>
        <taxon>Alphaproteobacteria</taxon>
        <taxon>Rhodobacterales</taxon>
        <taxon>Paracoccaceae</taxon>
        <taxon>Paramylibacter</taxon>
    </lineage>
</organism>
<dbReference type="Pfam" id="PF06568">
    <property type="entry name" value="YjiS-like"/>
    <property type="match status" value="1"/>
</dbReference>
<dbReference type="AlphaFoldDB" id="A0A2G5K3M8"/>
<evidence type="ECO:0000313" key="2">
    <source>
        <dbReference type="EMBL" id="PIB24138.1"/>
    </source>
</evidence>